<dbReference type="EMBL" id="RYZH01000032">
    <property type="protein sequence ID" value="RUL86315.1"/>
    <property type="molecule type" value="Genomic_DNA"/>
</dbReference>
<keyword evidence="1" id="KW-0732">Signal</keyword>
<dbReference type="RefSeq" id="WP_126726550.1">
    <property type="nucleotide sequence ID" value="NZ_RYZH01000032.1"/>
</dbReference>
<name>A0A432MH94_9BACT</name>
<feature type="chain" id="PRO_5019038523" evidence="1">
    <location>
        <begin position="26"/>
        <end position="293"/>
    </location>
</feature>
<comment type="caution">
    <text evidence="2">The sequence shown here is derived from an EMBL/GenBank/DDBJ whole genome shotgun (WGS) entry which is preliminary data.</text>
</comment>
<accession>A0A432MH94</accession>
<reference evidence="2 3" key="1">
    <citation type="submission" date="2018-12" db="EMBL/GenBank/DDBJ databases">
        <authorList>
            <person name="Toschakov S.V."/>
        </authorList>
    </citation>
    <scope>NUCLEOTIDE SEQUENCE [LARGE SCALE GENOMIC DNA]</scope>
    <source>
        <strain evidence="2 3">GM2012</strain>
    </source>
</reference>
<evidence type="ECO:0000313" key="3">
    <source>
        <dbReference type="Proteomes" id="UP000280296"/>
    </source>
</evidence>
<keyword evidence="3" id="KW-1185">Reference proteome</keyword>
<evidence type="ECO:0000256" key="1">
    <source>
        <dbReference type="SAM" id="SignalP"/>
    </source>
</evidence>
<protein>
    <submittedName>
        <fullName evidence="2">Uncharacterized protein</fullName>
    </submittedName>
</protein>
<evidence type="ECO:0000313" key="2">
    <source>
        <dbReference type="EMBL" id="RUL86315.1"/>
    </source>
</evidence>
<reference evidence="2 3" key="2">
    <citation type="submission" date="2019-01" db="EMBL/GenBank/DDBJ databases">
        <title>Tautonia sociabilis, a novel thermotolerant planctomycete of Isosphaeraceae family, isolated from a 4000 m deep subterranean habitat.</title>
        <authorList>
            <person name="Kovaleva O.L."/>
            <person name="Elcheninov A.G."/>
            <person name="Van Heerden E."/>
            <person name="Toshchakov S.V."/>
            <person name="Novikov A."/>
            <person name="Bonch-Osmolovskaya E.A."/>
            <person name="Kublanov I.V."/>
        </authorList>
    </citation>
    <scope>NUCLEOTIDE SEQUENCE [LARGE SCALE GENOMIC DNA]</scope>
    <source>
        <strain evidence="2 3">GM2012</strain>
    </source>
</reference>
<gene>
    <name evidence="2" type="ORF">TsocGM_16435</name>
</gene>
<organism evidence="2 3">
    <name type="scientific">Tautonia sociabilis</name>
    <dbReference type="NCBI Taxonomy" id="2080755"/>
    <lineage>
        <taxon>Bacteria</taxon>
        <taxon>Pseudomonadati</taxon>
        <taxon>Planctomycetota</taxon>
        <taxon>Planctomycetia</taxon>
        <taxon>Isosphaerales</taxon>
        <taxon>Isosphaeraceae</taxon>
        <taxon>Tautonia</taxon>
    </lineage>
</organism>
<feature type="signal peptide" evidence="1">
    <location>
        <begin position="1"/>
        <end position="25"/>
    </location>
</feature>
<sequence length="293" mass="29370">MRIGHRRGLGLAVALLGVLASEASAGGIDDLAPWVHTIPRVTYARDLRTGAMYMAPPIPYGHYAKDHLGRGVGLLHGSTGMLHGKLIGLKDTFSGGHGGLGLGLGHDGLGLGHGHDGLGGGHVLGSGPSDGDVHGASIGQGGHGLAGSGLGHGEFLGTPQGVVPPCDPSSGTCRLGDKHGHGGLGGLFGHGHALHGGHGLSHGDGFSLGHGDGHGHGHGHGTGGLLDPLGHLKGAGHNALGYLNGLHPGNKVRYFVGPGGPVPLTPGYVPYIVPTRSPRDFFAFPPYSTRAMD</sequence>
<dbReference type="AlphaFoldDB" id="A0A432MH94"/>
<dbReference type="Proteomes" id="UP000280296">
    <property type="component" value="Unassembled WGS sequence"/>
</dbReference>
<dbReference type="OrthoDB" id="292900at2"/>
<proteinExistence type="predicted"/>